<dbReference type="FunFam" id="3.40.50.12780:FF:000003">
    <property type="entry name" value="Long-chain-fatty-acid--CoA ligase FadD"/>
    <property type="match status" value="1"/>
</dbReference>
<dbReference type="PROSITE" id="PS00455">
    <property type="entry name" value="AMP_BINDING"/>
    <property type="match status" value="1"/>
</dbReference>
<dbReference type="Proteomes" id="UP000325372">
    <property type="component" value="Unassembled WGS sequence"/>
</dbReference>
<dbReference type="Pfam" id="PF13193">
    <property type="entry name" value="AMP-binding_C"/>
    <property type="match status" value="1"/>
</dbReference>
<dbReference type="InterPro" id="IPR042099">
    <property type="entry name" value="ANL_N_sf"/>
</dbReference>
<evidence type="ECO:0000256" key="2">
    <source>
        <dbReference type="ARBA" id="ARBA00004170"/>
    </source>
</evidence>
<dbReference type="EC" id="6.2.1.3" evidence="12"/>
<evidence type="ECO:0000256" key="3">
    <source>
        <dbReference type="ARBA" id="ARBA00005005"/>
    </source>
</evidence>
<dbReference type="GO" id="GO:0005524">
    <property type="term" value="F:ATP binding"/>
    <property type="evidence" value="ECO:0007669"/>
    <property type="project" value="UniProtKB-KW"/>
</dbReference>
<keyword evidence="10" id="KW-0443">Lipid metabolism</keyword>
<feature type="domain" description="AMP-binding enzyme C-terminal" evidence="16">
    <location>
        <begin position="469"/>
        <end position="543"/>
    </location>
</feature>
<evidence type="ECO:0000256" key="4">
    <source>
        <dbReference type="ARBA" id="ARBA00006432"/>
    </source>
</evidence>
<evidence type="ECO:0000256" key="12">
    <source>
        <dbReference type="ARBA" id="ARBA00026121"/>
    </source>
</evidence>
<keyword evidence="7" id="KW-0276">Fatty acid metabolism</keyword>
<comment type="caution">
    <text evidence="17">The sequence shown here is derived from an EMBL/GenBank/DDBJ whole genome shotgun (WGS) entry which is preliminary data.</text>
</comment>
<evidence type="ECO:0000313" key="17">
    <source>
        <dbReference type="EMBL" id="KAA9132003.1"/>
    </source>
</evidence>
<protein>
    <recommendedName>
        <fullName evidence="13">Long-chain-fatty-acid--CoA ligase</fullName>
        <ecNumber evidence="12">6.2.1.3</ecNumber>
    </recommendedName>
    <alternativeName>
        <fullName evidence="14">Long-chain acyl-CoA synthetase</fullName>
    </alternativeName>
</protein>
<evidence type="ECO:0000259" key="15">
    <source>
        <dbReference type="Pfam" id="PF00501"/>
    </source>
</evidence>
<feature type="domain" description="AMP-dependent synthetase/ligase" evidence="15">
    <location>
        <begin position="30"/>
        <end position="418"/>
    </location>
</feature>
<dbReference type="Pfam" id="PF00501">
    <property type="entry name" value="AMP-binding"/>
    <property type="match status" value="1"/>
</dbReference>
<name>A0A5N0TAB9_9GAMM</name>
<evidence type="ECO:0000256" key="6">
    <source>
        <dbReference type="ARBA" id="ARBA00022741"/>
    </source>
</evidence>
<evidence type="ECO:0000256" key="9">
    <source>
        <dbReference type="ARBA" id="ARBA00022842"/>
    </source>
</evidence>
<sequence length="565" mass="62384">MMERPWLEHYAEGVPARIDLTEYHSVVDIFEQACDEFRDQPAFENFGTRLDFATLDQLSRNFAAALQARGIAPGDRIALMMPNLLQYPVALFGALRAGAVVVNTNPLYTARELRHQLLDSGARAIVVVDNYAHVVQRVMKDVPLEFVFTTGIGDMVSFPKGAVLNFILKYVRRVVPDYDIPGAERFSKVLEEGRSQPLNKPPLGFEDIAFLQYTGGTTGVAKGAMLTHRNMVANMLQAKAWLGNLRAGSEIIVTALPLYHIFALTANCLVFMALGGKNLLITNPRDMPGFVKELSKHKFTAITGVNTLFNGLLNTSGFDKLDFSSLKLTLGGGMAVQRAVAERWKRVTNTTLVEAYGLTETSPAACINPMTLEDYNGCIGLPISSTDCAIRGEDGEWLPPGEVGELCVRGPQVMKGYWQRPKETEEVLDDMGWLRTGDMAEMSPEGYFRIVDRKKDMILVSGFNVYPNEIEDVVADHPKVLEVAAIGIEDEHSGEVVKLCVVKKDPSLTEAELVAYCRENLTGYKRPKEIEFFDELPKSNVGKILRKELRAREAGVSDAADGAPA</sequence>
<dbReference type="FunFam" id="3.30.300.30:FF:000006">
    <property type="entry name" value="Long-chain-fatty-acid--CoA ligase FadD"/>
    <property type="match status" value="1"/>
</dbReference>
<dbReference type="InterPro" id="IPR050237">
    <property type="entry name" value="ATP-dep_AMP-bd_enzyme"/>
</dbReference>
<evidence type="ECO:0000313" key="18">
    <source>
        <dbReference type="Proteomes" id="UP000325372"/>
    </source>
</evidence>
<keyword evidence="8" id="KW-0067">ATP-binding</keyword>
<evidence type="ECO:0000256" key="7">
    <source>
        <dbReference type="ARBA" id="ARBA00022832"/>
    </source>
</evidence>
<proteinExistence type="inferred from homology"/>
<keyword evidence="5" id="KW-0436">Ligase</keyword>
<dbReference type="PANTHER" id="PTHR43767:SF8">
    <property type="entry name" value="LONG-CHAIN-FATTY-ACID--COA LIGASE"/>
    <property type="match status" value="1"/>
</dbReference>
<keyword evidence="9" id="KW-0460">Magnesium</keyword>
<comment type="cofactor">
    <cofactor evidence="1">
        <name>Mg(2+)</name>
        <dbReference type="ChEBI" id="CHEBI:18420"/>
    </cofactor>
</comment>
<keyword evidence="11" id="KW-0472">Membrane</keyword>
<evidence type="ECO:0000259" key="16">
    <source>
        <dbReference type="Pfam" id="PF13193"/>
    </source>
</evidence>
<evidence type="ECO:0000256" key="11">
    <source>
        <dbReference type="ARBA" id="ARBA00023136"/>
    </source>
</evidence>
<dbReference type="Gene3D" id="3.30.300.30">
    <property type="match status" value="1"/>
</dbReference>
<evidence type="ECO:0000256" key="13">
    <source>
        <dbReference type="ARBA" id="ARBA00039545"/>
    </source>
</evidence>
<evidence type="ECO:0000256" key="14">
    <source>
        <dbReference type="ARBA" id="ARBA00042773"/>
    </source>
</evidence>
<dbReference type="CDD" id="cd05936">
    <property type="entry name" value="FC-FACS_FadD_like"/>
    <property type="match status" value="1"/>
</dbReference>
<dbReference type="PANTHER" id="PTHR43767">
    <property type="entry name" value="LONG-CHAIN-FATTY-ACID--COA LIGASE"/>
    <property type="match status" value="1"/>
</dbReference>
<dbReference type="SUPFAM" id="SSF56801">
    <property type="entry name" value="Acetyl-CoA synthetase-like"/>
    <property type="match status" value="1"/>
</dbReference>
<organism evidence="17 18">
    <name type="scientific">Marinihelvus fidelis</name>
    <dbReference type="NCBI Taxonomy" id="2613842"/>
    <lineage>
        <taxon>Bacteria</taxon>
        <taxon>Pseudomonadati</taxon>
        <taxon>Pseudomonadota</taxon>
        <taxon>Gammaproteobacteria</taxon>
        <taxon>Chromatiales</taxon>
        <taxon>Wenzhouxiangellaceae</taxon>
        <taxon>Marinihelvus</taxon>
    </lineage>
</organism>
<gene>
    <name evidence="17" type="ORF">F3N42_07485</name>
</gene>
<comment type="pathway">
    <text evidence="3">Lipid metabolism; fatty acid beta-oxidation.</text>
</comment>
<dbReference type="InterPro" id="IPR025110">
    <property type="entry name" value="AMP-bd_C"/>
</dbReference>
<comment type="subcellular location">
    <subcellularLocation>
        <location evidence="2">Membrane</location>
        <topology evidence="2">Peripheral membrane protein</topology>
    </subcellularLocation>
</comment>
<reference evidence="17 18" key="1">
    <citation type="submission" date="2019-09" db="EMBL/GenBank/DDBJ databases">
        <title>Wenzhouxiangella sp. Genome sequencing and assembly.</title>
        <authorList>
            <person name="Zhang R."/>
        </authorList>
    </citation>
    <scope>NUCLEOTIDE SEQUENCE [LARGE SCALE GENOMIC DNA]</scope>
    <source>
        <strain evidence="17 18">W260</strain>
    </source>
</reference>
<dbReference type="InterPro" id="IPR020845">
    <property type="entry name" value="AMP-binding_CS"/>
</dbReference>
<dbReference type="InterPro" id="IPR045851">
    <property type="entry name" value="AMP-bd_C_sf"/>
</dbReference>
<evidence type="ECO:0000256" key="1">
    <source>
        <dbReference type="ARBA" id="ARBA00001946"/>
    </source>
</evidence>
<keyword evidence="18" id="KW-1185">Reference proteome</keyword>
<dbReference type="AlphaFoldDB" id="A0A5N0TAB9"/>
<evidence type="ECO:0000256" key="8">
    <source>
        <dbReference type="ARBA" id="ARBA00022840"/>
    </source>
</evidence>
<comment type="similarity">
    <text evidence="4">Belongs to the ATP-dependent AMP-binding enzyme family.</text>
</comment>
<dbReference type="Gene3D" id="3.40.50.12780">
    <property type="entry name" value="N-terminal domain of ligase-like"/>
    <property type="match status" value="1"/>
</dbReference>
<keyword evidence="6" id="KW-0547">Nucleotide-binding</keyword>
<dbReference type="RefSeq" id="WP_150863793.1">
    <property type="nucleotide sequence ID" value="NZ_VYXP01000004.1"/>
</dbReference>
<dbReference type="GO" id="GO:0004467">
    <property type="term" value="F:long-chain fatty acid-CoA ligase activity"/>
    <property type="evidence" value="ECO:0007669"/>
    <property type="project" value="UniProtKB-EC"/>
</dbReference>
<evidence type="ECO:0000256" key="5">
    <source>
        <dbReference type="ARBA" id="ARBA00022598"/>
    </source>
</evidence>
<evidence type="ECO:0000256" key="10">
    <source>
        <dbReference type="ARBA" id="ARBA00023098"/>
    </source>
</evidence>
<dbReference type="InterPro" id="IPR000873">
    <property type="entry name" value="AMP-dep_synth/lig_dom"/>
</dbReference>
<dbReference type="GO" id="GO:0016020">
    <property type="term" value="C:membrane"/>
    <property type="evidence" value="ECO:0007669"/>
    <property type="project" value="UniProtKB-SubCell"/>
</dbReference>
<dbReference type="EMBL" id="VYXP01000004">
    <property type="protein sequence ID" value="KAA9132003.1"/>
    <property type="molecule type" value="Genomic_DNA"/>
</dbReference>
<accession>A0A5N0TAB9</accession>